<dbReference type="AlphaFoldDB" id="A0A182KGF1"/>
<reference evidence="2" key="1">
    <citation type="submission" date="2013-03" db="EMBL/GenBank/DDBJ databases">
        <title>The Genome Sequence of Anopheles christyi ACHKN1017.</title>
        <authorList>
            <consortium name="The Broad Institute Genomics Platform"/>
            <person name="Neafsey D.E."/>
            <person name="Besansky N."/>
            <person name="Walker B."/>
            <person name="Young S.K."/>
            <person name="Zeng Q."/>
            <person name="Gargeya S."/>
            <person name="Fitzgerald M."/>
            <person name="Haas B."/>
            <person name="Abouelleil A."/>
            <person name="Allen A.W."/>
            <person name="Alvarado L."/>
            <person name="Arachchi H.M."/>
            <person name="Berlin A.M."/>
            <person name="Chapman S.B."/>
            <person name="Gainer-Dewar J."/>
            <person name="Goldberg J."/>
            <person name="Griggs A."/>
            <person name="Gujja S."/>
            <person name="Hansen M."/>
            <person name="Howarth C."/>
            <person name="Imamovic A."/>
            <person name="Ireland A."/>
            <person name="Larimer J."/>
            <person name="McCowan C."/>
            <person name="Murphy C."/>
            <person name="Pearson M."/>
            <person name="Poon T.W."/>
            <person name="Priest M."/>
            <person name="Roberts A."/>
            <person name="Saif S."/>
            <person name="Shea T."/>
            <person name="Sisk P."/>
            <person name="Sykes S."/>
            <person name="Wortman J."/>
            <person name="Nusbaum C."/>
            <person name="Birren B."/>
        </authorList>
    </citation>
    <scope>NUCLEOTIDE SEQUENCE [LARGE SCALE GENOMIC DNA]</scope>
    <source>
        <strain evidence="2">ACHKN1017</strain>
    </source>
</reference>
<evidence type="ECO:0000313" key="2">
    <source>
        <dbReference type="Proteomes" id="UP000075881"/>
    </source>
</evidence>
<dbReference type="STRING" id="43041.A0A182KGF1"/>
<dbReference type="Proteomes" id="UP000075881">
    <property type="component" value="Unassembled WGS sequence"/>
</dbReference>
<dbReference type="VEuPathDB" id="VectorBase:ACHR009839"/>
<proteinExistence type="predicted"/>
<accession>A0A182KGF1</accession>
<dbReference type="EnsemblMetazoa" id="ACHR009839-RA">
    <property type="protein sequence ID" value="ACHR009839-PA"/>
    <property type="gene ID" value="ACHR009839"/>
</dbReference>
<keyword evidence="2" id="KW-1185">Reference proteome</keyword>
<reference evidence="1" key="2">
    <citation type="submission" date="2020-05" db="UniProtKB">
        <authorList>
            <consortium name="EnsemblMetazoa"/>
        </authorList>
    </citation>
    <scope>IDENTIFICATION</scope>
    <source>
        <strain evidence="1">ACHKN1017</strain>
    </source>
</reference>
<sequence length="100" mass="11153">MGRDTSAFLHHEQGMPEFPLALPLAHNIPHPALPTEFWPPNFGLHPSLLPGTHGLLHPNVMPNYKIPNFHAILSQYMGLNNLFGGYPQNLSINTRISPQN</sequence>
<organism evidence="1 2">
    <name type="scientific">Anopheles christyi</name>
    <dbReference type="NCBI Taxonomy" id="43041"/>
    <lineage>
        <taxon>Eukaryota</taxon>
        <taxon>Metazoa</taxon>
        <taxon>Ecdysozoa</taxon>
        <taxon>Arthropoda</taxon>
        <taxon>Hexapoda</taxon>
        <taxon>Insecta</taxon>
        <taxon>Pterygota</taxon>
        <taxon>Neoptera</taxon>
        <taxon>Endopterygota</taxon>
        <taxon>Diptera</taxon>
        <taxon>Nematocera</taxon>
        <taxon>Culicoidea</taxon>
        <taxon>Culicidae</taxon>
        <taxon>Anophelinae</taxon>
        <taxon>Anopheles</taxon>
    </lineage>
</organism>
<protein>
    <submittedName>
        <fullName evidence="1">Uncharacterized protein</fullName>
    </submittedName>
</protein>
<evidence type="ECO:0000313" key="1">
    <source>
        <dbReference type="EnsemblMetazoa" id="ACHR009839-PA"/>
    </source>
</evidence>
<name>A0A182KGF1_9DIPT</name>